<protein>
    <recommendedName>
        <fullName evidence="1">Bacteriophage T4 Gp59 helicase assembly protein N-terminal domain-containing protein</fullName>
    </recommendedName>
</protein>
<dbReference type="HAMAP" id="MF_04156">
    <property type="entry name" value="HELIC_LOADER_T4"/>
    <property type="match status" value="1"/>
</dbReference>
<dbReference type="Gene3D" id="1.10.220.50">
    <property type="entry name" value="Bacteriophage T4, Gp59, helicase assembly protein, C-terminal domain"/>
    <property type="match status" value="1"/>
</dbReference>
<dbReference type="Gene3D" id="1.10.8.60">
    <property type="match status" value="1"/>
</dbReference>
<name>R9S8A6_9CAUD</name>
<feature type="domain" description="Bacteriophage T4 Gp59 helicase assembly protein N-terminal" evidence="1">
    <location>
        <begin position="8"/>
        <end position="86"/>
    </location>
</feature>
<dbReference type="InterPro" id="IPR015085">
    <property type="entry name" value="Phage_T4_Gp59_N"/>
</dbReference>
<dbReference type="InterPro" id="IPR008944">
    <property type="entry name" value="Phage_T4_Gp59"/>
</dbReference>
<reference evidence="2 3" key="1">
    <citation type="submission" date="2010-10" db="EMBL/GenBank/DDBJ databases">
        <title>The Genome Sequence of Prochlorococcus phage P-SSM5.</title>
        <authorList>
            <consortium name="The Broad Institute Genome Sequencing Platform"/>
            <person name="Henn M.R."/>
            <person name="Sullivan M.S."/>
            <person name="Osburne M.S."/>
            <person name="Levin J."/>
            <person name="Malboeuf C."/>
            <person name="Casali M."/>
            <person name="Russ C."/>
            <person name="Lennon N."/>
            <person name="Chapman S.B."/>
            <person name="Erlich R."/>
            <person name="Young S.K."/>
            <person name="Yandava C."/>
            <person name="Zeng Q."/>
            <person name="Alvarado L."/>
            <person name="Anderson S."/>
            <person name="Berlin A."/>
            <person name="Chen Z."/>
            <person name="Freedman E."/>
            <person name="Gellesch M."/>
            <person name="Goldberg J."/>
            <person name="Green L."/>
            <person name="Griggs A."/>
            <person name="Gujja S."/>
            <person name="Heilman E.R."/>
            <person name="Heiman D."/>
            <person name="Hollinger A."/>
            <person name="Howarth C."/>
            <person name="Larson L."/>
            <person name="Mehta T."/>
            <person name="Pearson M."/>
            <person name="Roberts A."/>
            <person name="Ryan E."/>
            <person name="Saif S."/>
            <person name="Shea T."/>
            <person name="Shenoy N."/>
            <person name="Sisk P."/>
            <person name="Stolte C."/>
            <person name="Sykes S."/>
            <person name="White J."/>
            <person name="Yu Q."/>
            <person name="Coleman M.L."/>
            <person name="Huang K.H."/>
            <person name="Weigele P.R."/>
            <person name="DeFrancesco A.S."/>
            <person name="Kern S.E."/>
            <person name="Thompson L.R."/>
            <person name="Fu R."/>
            <person name="Hombeck B."/>
            <person name="Chisholm S.W."/>
            <person name="Haas B."/>
            <person name="Nusbaum C."/>
            <person name="Birren B."/>
        </authorList>
    </citation>
    <scope>NUCLEOTIDE SEQUENCE [LARGE SCALE GENOMIC DNA]</scope>
    <source>
        <strain evidence="2 3">P-SSM5</strain>
    </source>
</reference>
<dbReference type="InterPro" id="IPR023197">
    <property type="entry name" value="Phage_T4_Gp59_dom_sf"/>
</dbReference>
<dbReference type="EMBL" id="HQ632825">
    <property type="protein sequence ID" value="AGN12264.1"/>
    <property type="molecule type" value="Genomic_DNA"/>
</dbReference>
<accession>R9S8A6</accession>
<gene>
    <name evidence="2" type="ORF">PRTG_00109</name>
</gene>
<evidence type="ECO:0000313" key="3">
    <source>
        <dbReference type="Proteomes" id="UP000240482"/>
    </source>
</evidence>
<dbReference type="SUPFAM" id="SSF48493">
    <property type="entry name" value="gene 59 helicase assembly protein"/>
    <property type="match status" value="1"/>
</dbReference>
<proteinExistence type="inferred from homology"/>
<evidence type="ECO:0000259" key="1">
    <source>
        <dbReference type="Pfam" id="PF08993"/>
    </source>
</evidence>
<dbReference type="InterPro" id="IPR037082">
    <property type="entry name" value="Phage_T4_Gp59_C_sf"/>
</dbReference>
<evidence type="ECO:0000313" key="2">
    <source>
        <dbReference type="EMBL" id="AGN12264.1"/>
    </source>
</evidence>
<organism evidence="2 3">
    <name type="scientific">Prochlorococcus phage P-SSM5</name>
    <dbReference type="NCBI Taxonomy" id="536454"/>
    <lineage>
        <taxon>Viruses</taxon>
        <taxon>Duplodnaviria</taxon>
        <taxon>Heunggongvirae</taxon>
        <taxon>Uroviricota</taxon>
        <taxon>Caudoviricetes</taxon>
        <taxon>Pantevenvirales</taxon>
        <taxon>Kyanoviridae</taxon>
        <taxon>Salacisavirus</taxon>
        <taxon>Salacisavirus pssm2</taxon>
    </lineage>
</organism>
<dbReference type="Pfam" id="PF08993">
    <property type="entry name" value="T4_Gp59_N"/>
    <property type="match status" value="1"/>
</dbReference>
<dbReference type="Proteomes" id="UP000240482">
    <property type="component" value="Segment"/>
</dbReference>
<sequence>MKVTPFETYQAYLGMKSHFTNPKYDFIKYGGKSRATMTSFNKRKDKYWFEKTSRKYSDQEVIDFLLSNFVNATNPQNLWIGEIINSGERTYAEWKMRQQSLTYMFTEQSENLLSENDLEKVFNCSKGHPIVLKKYLGGEISLETLSILEKVFSFKGKFDKKLKDPVWETVSMKLKKYLPFLNINVFQFKKY</sequence>